<evidence type="ECO:0000313" key="1">
    <source>
        <dbReference type="EMBL" id="ADV50016.1"/>
    </source>
</evidence>
<sequence length="76" mass="8380">MLEEIVKGAVTLYNLNTQGFSSGFIPGGMGGGAMYMGPIRYDIKNLYVLRIGEEKATHLGLTNCLRKTLKLLLQIF</sequence>
<dbReference type="EMBL" id="CP002453">
    <property type="protein sequence ID" value="ADV50016.1"/>
    <property type="molecule type" value="Genomic_DNA"/>
</dbReference>
<name>E6XC11_CELAD</name>
<protein>
    <submittedName>
        <fullName evidence="1">Uncharacterized protein</fullName>
    </submittedName>
</protein>
<dbReference type="KEGG" id="cao:Celal_2734"/>
<gene>
    <name evidence="1" type="ordered locus">Celal_2734</name>
</gene>
<dbReference type="AlphaFoldDB" id="E6XC11"/>
<dbReference type="HOGENOM" id="CLU_2647876_0_0_10"/>
<dbReference type="Proteomes" id="UP000008634">
    <property type="component" value="Chromosome"/>
</dbReference>
<proteinExistence type="predicted"/>
<reference evidence="1 2" key="1">
    <citation type="journal article" date="2010" name="Stand. Genomic Sci.">
        <title>Complete genome sequence of Cellulophaga algicola type strain (IC166).</title>
        <authorList>
            <person name="Abt B."/>
            <person name="Lu M."/>
            <person name="Misra M."/>
            <person name="Han C."/>
            <person name="Nolan M."/>
            <person name="Lucas S."/>
            <person name="Hammon N."/>
            <person name="Deshpande S."/>
            <person name="Cheng J.F."/>
            <person name="Tapia R."/>
            <person name="Goodwin L."/>
            <person name="Pitluck S."/>
            <person name="Liolios K."/>
            <person name="Pagani I."/>
            <person name="Ivanova N."/>
            <person name="Mavromatis K."/>
            <person name="Ovchinikova G."/>
            <person name="Pati A."/>
            <person name="Chen A."/>
            <person name="Palaniappan K."/>
            <person name="Land M."/>
            <person name="Hauser L."/>
            <person name="Chang Y.J."/>
            <person name="Jeffries C.D."/>
            <person name="Detter J.C."/>
            <person name="Brambilla E."/>
            <person name="Rohde M."/>
            <person name="Tindall B.J."/>
            <person name="Goker M."/>
            <person name="Woyke T."/>
            <person name="Bristow J."/>
            <person name="Eisen J.A."/>
            <person name="Markowitz V."/>
            <person name="Hugenholtz P."/>
            <person name="Kyrpides N.C."/>
            <person name="Klenk H.P."/>
            <person name="Lapidus A."/>
        </authorList>
    </citation>
    <scope>NUCLEOTIDE SEQUENCE [LARGE SCALE GENOMIC DNA]</scope>
    <source>
        <strain evidence="2">DSM 14237 / IC166 / ACAM 630</strain>
    </source>
</reference>
<dbReference type="RefSeq" id="WP_013551487.1">
    <property type="nucleotide sequence ID" value="NC_014934.1"/>
</dbReference>
<organism evidence="1 2">
    <name type="scientific">Cellulophaga algicola (strain DSM 14237 / IC166 / ACAM 630)</name>
    <dbReference type="NCBI Taxonomy" id="688270"/>
    <lineage>
        <taxon>Bacteria</taxon>
        <taxon>Pseudomonadati</taxon>
        <taxon>Bacteroidota</taxon>
        <taxon>Flavobacteriia</taxon>
        <taxon>Flavobacteriales</taxon>
        <taxon>Flavobacteriaceae</taxon>
        <taxon>Cellulophaga</taxon>
    </lineage>
</organism>
<accession>E6XC11</accession>
<evidence type="ECO:0000313" key="2">
    <source>
        <dbReference type="Proteomes" id="UP000008634"/>
    </source>
</evidence>
<keyword evidence="2" id="KW-1185">Reference proteome</keyword>